<accession>A0A4R0RQR4</accession>
<feature type="compositionally biased region" description="Acidic residues" evidence="1">
    <location>
        <begin position="289"/>
        <end position="298"/>
    </location>
</feature>
<dbReference type="OrthoDB" id="3265210at2759"/>
<feature type="compositionally biased region" description="Basic and acidic residues" evidence="1">
    <location>
        <begin position="248"/>
        <end position="261"/>
    </location>
</feature>
<protein>
    <submittedName>
        <fullName evidence="2">Uncharacterized protein</fullName>
    </submittedName>
</protein>
<name>A0A4R0RQR4_9APHY</name>
<dbReference type="Proteomes" id="UP000292702">
    <property type="component" value="Unassembled WGS sequence"/>
</dbReference>
<keyword evidence="3" id="KW-1185">Reference proteome</keyword>
<feature type="compositionally biased region" description="Basic and acidic residues" evidence="1">
    <location>
        <begin position="437"/>
        <end position="448"/>
    </location>
</feature>
<feature type="compositionally biased region" description="Polar residues" evidence="1">
    <location>
        <begin position="374"/>
        <end position="384"/>
    </location>
</feature>
<sequence>MIPLNFASGRPKPPKSKDSALMDTDPTVVYSDPMSVTPDHPGPSMRTLMGSIVGLLDNSQKDRVLSAPDSTLTFATFHPLTASGRRGDDDTRRLSAKTQLDHSKRIVIETLANGQTFFRWVPRARGVDSVSEEGQFPRKILILGEEVIISQEQWDIYKLDPFYDCYIPGDGGLSTISATKGKGKAPEDPPAASSQASSTKRSFSTSDSEEPKAKKQFRRAYAESDDEDEEEVVEIVEDEHVAGPSFQKRKDQYKAKVEEERRKRRTKISQARNLFNPPSGLENDLIDLTMDDIDEEDIPAASTSKHPMDDEDGSEHRRAKMPRLSSQPPPPSRLHPTRLKHRTKSRADAYQERQKKSRLARDDAFFASVMADAQSHSRTASQESSDTDRPAPKRPSPFHAPPPNPHPEKAEADPVSLQEKIRRMQELNQHEASATARKKEEERQRKEAELLERQRAQEAVYARRRSLREHPSWARGPWTFARALDYYRVVTEYFESEKFTPEFPLSFEDIPWPVLFRPGTFKSGDIDNQAVEAFFAKFVDEYRDQPSKRRIFLTKSQQRIHYDRFASRRLWIALPANKNEAEEIKVAQNTVSQAINGFIDDLRAKGLM</sequence>
<evidence type="ECO:0000256" key="1">
    <source>
        <dbReference type="SAM" id="MobiDB-lite"/>
    </source>
</evidence>
<proteinExistence type="predicted"/>
<comment type="caution">
    <text evidence="2">The sequence shown here is derived from an EMBL/GenBank/DDBJ whole genome shotgun (WGS) entry which is preliminary data.</text>
</comment>
<feature type="region of interest" description="Disordered" evidence="1">
    <location>
        <begin position="1"/>
        <end position="25"/>
    </location>
</feature>
<dbReference type="EMBL" id="RWJN01000008">
    <property type="protein sequence ID" value="TCD71240.1"/>
    <property type="molecule type" value="Genomic_DNA"/>
</dbReference>
<evidence type="ECO:0000313" key="2">
    <source>
        <dbReference type="EMBL" id="TCD71240.1"/>
    </source>
</evidence>
<feature type="region of interest" description="Disordered" evidence="1">
    <location>
        <begin position="427"/>
        <end position="448"/>
    </location>
</feature>
<feature type="compositionally biased region" description="Acidic residues" evidence="1">
    <location>
        <begin position="223"/>
        <end position="237"/>
    </location>
</feature>
<dbReference type="AlphaFoldDB" id="A0A4R0RQR4"/>
<feature type="compositionally biased region" description="Basic residues" evidence="1">
    <location>
        <begin position="335"/>
        <end position="344"/>
    </location>
</feature>
<evidence type="ECO:0000313" key="3">
    <source>
        <dbReference type="Proteomes" id="UP000292702"/>
    </source>
</evidence>
<organism evidence="2 3">
    <name type="scientific">Steccherinum ochraceum</name>
    <dbReference type="NCBI Taxonomy" id="92696"/>
    <lineage>
        <taxon>Eukaryota</taxon>
        <taxon>Fungi</taxon>
        <taxon>Dikarya</taxon>
        <taxon>Basidiomycota</taxon>
        <taxon>Agaricomycotina</taxon>
        <taxon>Agaricomycetes</taxon>
        <taxon>Polyporales</taxon>
        <taxon>Steccherinaceae</taxon>
        <taxon>Steccherinum</taxon>
    </lineage>
</organism>
<feature type="compositionally biased region" description="Basic and acidic residues" evidence="1">
    <location>
        <begin position="345"/>
        <end position="364"/>
    </location>
</feature>
<gene>
    <name evidence="2" type="ORF">EIP91_011718</name>
</gene>
<reference evidence="2 3" key="1">
    <citation type="submission" date="2018-11" db="EMBL/GenBank/DDBJ databases">
        <title>Genome assembly of Steccherinum ochraceum LE-BIN_3174, the white-rot fungus of the Steccherinaceae family (The Residual Polyporoid clade, Polyporales, Basidiomycota).</title>
        <authorList>
            <person name="Fedorova T.V."/>
            <person name="Glazunova O.A."/>
            <person name="Landesman E.O."/>
            <person name="Moiseenko K.V."/>
            <person name="Psurtseva N.V."/>
            <person name="Savinova O.S."/>
            <person name="Shakhova N.V."/>
            <person name="Tyazhelova T.V."/>
            <person name="Vasina D.V."/>
        </authorList>
    </citation>
    <scope>NUCLEOTIDE SEQUENCE [LARGE SCALE GENOMIC DNA]</scope>
    <source>
        <strain evidence="2 3">LE-BIN_3174</strain>
    </source>
</reference>
<feature type="compositionally biased region" description="Pro residues" evidence="1">
    <location>
        <begin position="393"/>
        <end position="405"/>
    </location>
</feature>
<feature type="compositionally biased region" description="Low complexity" evidence="1">
    <location>
        <begin position="191"/>
        <end position="206"/>
    </location>
</feature>
<dbReference type="STRING" id="92696.A0A4R0RQR4"/>
<feature type="region of interest" description="Disordered" evidence="1">
    <location>
        <begin position="177"/>
        <end position="415"/>
    </location>
</feature>